<dbReference type="PANTHER" id="PTHR47381">
    <property type="entry name" value="ALPHA/BETA-HYDROLASES SUPERFAMILY PROTEIN"/>
    <property type="match status" value="1"/>
</dbReference>
<sequence length="283" mass="31227">MDCLIEEQAVGGIPITIVRSCVDQHLHQSDVAVLFLLHGRKEPIKRYVEHAKTLVNAMTKQDNARSLGLVVVLFEQRNHGSRLVSAVANESWSTGNPTHATDMWSIQYGTAKDVSFLMDVLPMHLSATMSVHRWGVAGVSLGGHSTLLAAVHEPRLDVAVSIIGCGDYASLMVPRAQASGLSISTDSCECFPPSLVQILTRLDPVNNVHKLDNQKLLILGGGLDAMVPPSANKMFIDRVRERYGAEGKSEWFDERIDPDAGHTFSPWMMVQTQQWLCKYLLSR</sequence>
<dbReference type="OrthoDB" id="2152248at2759"/>
<dbReference type="EMBL" id="DS022306">
    <property type="protein sequence ID" value="OAJ41635.1"/>
    <property type="molecule type" value="Genomic_DNA"/>
</dbReference>
<name>A0A177WPP9_BATDL</name>
<dbReference type="Proteomes" id="UP000077115">
    <property type="component" value="Unassembled WGS sequence"/>
</dbReference>
<feature type="domain" description="Peptidase S9 prolyl oligopeptidase catalytic" evidence="1">
    <location>
        <begin position="128"/>
        <end position="265"/>
    </location>
</feature>
<dbReference type="eggNOG" id="ENOG502S4U2">
    <property type="taxonomic scope" value="Eukaryota"/>
</dbReference>
<dbReference type="PANTHER" id="PTHR47381:SF3">
    <property type="entry name" value="ALPHA_BETA-HYDROLASES SUPERFAMILY PROTEIN"/>
    <property type="match status" value="1"/>
</dbReference>
<evidence type="ECO:0000259" key="1">
    <source>
        <dbReference type="Pfam" id="PF00326"/>
    </source>
</evidence>
<evidence type="ECO:0000313" key="2">
    <source>
        <dbReference type="EMBL" id="OAJ41635.1"/>
    </source>
</evidence>
<protein>
    <recommendedName>
        <fullName evidence="1">Peptidase S9 prolyl oligopeptidase catalytic domain-containing protein</fullName>
    </recommendedName>
</protein>
<dbReference type="AlphaFoldDB" id="A0A177WPP9"/>
<accession>A0A177WPP9</accession>
<organism evidence="2 3">
    <name type="scientific">Batrachochytrium dendrobatidis (strain JEL423)</name>
    <dbReference type="NCBI Taxonomy" id="403673"/>
    <lineage>
        <taxon>Eukaryota</taxon>
        <taxon>Fungi</taxon>
        <taxon>Fungi incertae sedis</taxon>
        <taxon>Chytridiomycota</taxon>
        <taxon>Chytridiomycota incertae sedis</taxon>
        <taxon>Chytridiomycetes</taxon>
        <taxon>Rhizophydiales</taxon>
        <taxon>Rhizophydiales incertae sedis</taxon>
        <taxon>Batrachochytrium</taxon>
    </lineage>
</organism>
<dbReference type="InterPro" id="IPR001375">
    <property type="entry name" value="Peptidase_S9_cat"/>
</dbReference>
<reference evidence="2 3" key="1">
    <citation type="submission" date="2006-10" db="EMBL/GenBank/DDBJ databases">
        <title>The Genome Sequence of Batrachochytrium dendrobatidis JEL423.</title>
        <authorList>
            <consortium name="The Broad Institute Genome Sequencing Platform"/>
            <person name="Birren B."/>
            <person name="Lander E."/>
            <person name="Galagan J."/>
            <person name="Cuomo C."/>
            <person name="Devon K."/>
            <person name="Jaffe D."/>
            <person name="Butler J."/>
            <person name="Alvarez P."/>
            <person name="Gnerre S."/>
            <person name="Grabherr M."/>
            <person name="Kleber M."/>
            <person name="Mauceli E."/>
            <person name="Brockman W."/>
            <person name="Young S."/>
            <person name="LaButti K."/>
            <person name="Sykes S."/>
            <person name="DeCaprio D."/>
            <person name="Crawford M."/>
            <person name="Koehrsen M."/>
            <person name="Engels R."/>
            <person name="Montgomery P."/>
            <person name="Pearson M."/>
            <person name="Howarth C."/>
            <person name="Larson L."/>
            <person name="White J."/>
            <person name="O'Leary S."/>
            <person name="Kodira C."/>
            <person name="Zeng Q."/>
            <person name="Yandava C."/>
            <person name="Alvarado L."/>
            <person name="Longcore J."/>
            <person name="James T."/>
        </authorList>
    </citation>
    <scope>NUCLEOTIDE SEQUENCE [LARGE SCALE GENOMIC DNA]</scope>
    <source>
        <strain evidence="2 3">JEL423</strain>
    </source>
</reference>
<gene>
    <name evidence="2" type="ORF">BDEG_25203</name>
</gene>
<dbReference type="GO" id="GO:0006508">
    <property type="term" value="P:proteolysis"/>
    <property type="evidence" value="ECO:0007669"/>
    <property type="project" value="InterPro"/>
</dbReference>
<dbReference type="Gene3D" id="3.40.50.1820">
    <property type="entry name" value="alpha/beta hydrolase"/>
    <property type="match status" value="1"/>
</dbReference>
<dbReference type="GO" id="GO:0008236">
    <property type="term" value="F:serine-type peptidase activity"/>
    <property type="evidence" value="ECO:0007669"/>
    <property type="project" value="InterPro"/>
</dbReference>
<evidence type="ECO:0000313" key="3">
    <source>
        <dbReference type="Proteomes" id="UP000077115"/>
    </source>
</evidence>
<dbReference type="STRING" id="403673.A0A177WPP9"/>
<dbReference type="VEuPathDB" id="FungiDB:BDEG_25203"/>
<proteinExistence type="predicted"/>
<dbReference type="SUPFAM" id="SSF53474">
    <property type="entry name" value="alpha/beta-Hydrolases"/>
    <property type="match status" value="1"/>
</dbReference>
<dbReference type="Pfam" id="PF00326">
    <property type="entry name" value="Peptidase_S9"/>
    <property type="match status" value="1"/>
</dbReference>
<reference evidence="2 3" key="2">
    <citation type="submission" date="2016-05" db="EMBL/GenBank/DDBJ databases">
        <title>Lineage-specific infection strategies underlie the spectrum of fungal disease in amphibians.</title>
        <authorList>
            <person name="Cuomo C.A."/>
            <person name="Farrer R.A."/>
            <person name="James T."/>
            <person name="Longcore J."/>
            <person name="Birren B."/>
        </authorList>
    </citation>
    <scope>NUCLEOTIDE SEQUENCE [LARGE SCALE GENOMIC DNA]</scope>
    <source>
        <strain evidence="2 3">JEL423</strain>
    </source>
</reference>
<dbReference type="InterPro" id="IPR029058">
    <property type="entry name" value="AB_hydrolase_fold"/>
</dbReference>